<keyword evidence="3" id="KW-1015">Disulfide bond</keyword>
<dbReference type="InterPro" id="IPR036312">
    <property type="entry name" value="Bifun_inhib/LTP/seed_sf"/>
</dbReference>
<keyword evidence="2 4" id="KW-0732">Signal</keyword>
<feature type="chain" id="PRO_5012677461" description="Bifunctional inhibitor/plant lipid transfer protein/seed storage helical domain-containing protein" evidence="4">
    <location>
        <begin position="22"/>
        <end position="145"/>
    </location>
</feature>
<evidence type="ECO:0000259" key="5">
    <source>
        <dbReference type="SMART" id="SM00499"/>
    </source>
</evidence>
<sequence>MANQKLILISALLLIIAYVSAHRTIITTVEIDEPGVGAASQSCTQEVERKDLSSCEQYIGQSRQQPVLALRGIENQEADVPRQCCNQVKQLRDDCQCEGIRSVMKKQLEEGEVGREEYRQAVQRANNIASSCGLRQPCQIEEASY</sequence>
<protein>
    <recommendedName>
        <fullName evidence="5">Bifunctional inhibitor/plant lipid transfer protein/seed storage helical domain-containing protein</fullName>
    </recommendedName>
</protein>
<dbReference type="Pfam" id="PF00234">
    <property type="entry name" value="Tryp_alpha_amyl"/>
    <property type="match status" value="1"/>
</dbReference>
<feature type="signal peptide" evidence="4">
    <location>
        <begin position="1"/>
        <end position="21"/>
    </location>
</feature>
<feature type="domain" description="Bifunctional inhibitor/plant lipid transfer protein/seed storage helical" evidence="5">
    <location>
        <begin position="55"/>
        <end position="138"/>
    </location>
</feature>
<dbReference type="EMBL" id="CM004389">
    <property type="protein sequence ID" value="OAY55048.1"/>
    <property type="molecule type" value="Genomic_DNA"/>
</dbReference>
<dbReference type="InterPro" id="IPR016140">
    <property type="entry name" value="Bifunc_inhib/LTP/seed_store"/>
</dbReference>
<proteinExistence type="inferred from homology"/>
<evidence type="ECO:0000256" key="4">
    <source>
        <dbReference type="SAM" id="SignalP"/>
    </source>
</evidence>
<gene>
    <name evidence="6" type="ORF">MANES_03G123400</name>
</gene>
<accession>A0A2C9W6V5</accession>
<dbReference type="PANTHER" id="PTHR35496:SF20">
    <property type="entry name" value="2S SEED STORAGE PROTEIN 1-RELATED"/>
    <property type="match status" value="1"/>
</dbReference>
<dbReference type="Gene3D" id="1.10.110.10">
    <property type="entry name" value="Plant lipid-transfer and hydrophobic proteins"/>
    <property type="match status" value="1"/>
</dbReference>
<reference evidence="6" key="1">
    <citation type="submission" date="2016-02" db="EMBL/GenBank/DDBJ databases">
        <title>WGS assembly of Manihot esculenta.</title>
        <authorList>
            <person name="Bredeson J.V."/>
            <person name="Prochnik S.E."/>
            <person name="Lyons J.B."/>
            <person name="Schmutz J."/>
            <person name="Grimwood J."/>
            <person name="Vrebalov J."/>
            <person name="Bart R.S."/>
            <person name="Amuge T."/>
            <person name="Ferguson M.E."/>
            <person name="Green R."/>
            <person name="Putnam N."/>
            <person name="Stites J."/>
            <person name="Rounsley S."/>
            <person name="Rokhsar D.S."/>
        </authorList>
    </citation>
    <scope>NUCLEOTIDE SEQUENCE [LARGE SCALE GENOMIC DNA]</scope>
    <source>
        <tissue evidence="6">Leaf</tissue>
    </source>
</reference>
<name>A0A2C9W6V5_MANES</name>
<organism evidence="6">
    <name type="scientific">Manihot esculenta</name>
    <name type="common">Cassava</name>
    <name type="synonym">Jatropha manihot</name>
    <dbReference type="NCBI Taxonomy" id="3983"/>
    <lineage>
        <taxon>Eukaryota</taxon>
        <taxon>Viridiplantae</taxon>
        <taxon>Streptophyta</taxon>
        <taxon>Embryophyta</taxon>
        <taxon>Tracheophyta</taxon>
        <taxon>Spermatophyta</taxon>
        <taxon>Magnoliopsida</taxon>
        <taxon>eudicotyledons</taxon>
        <taxon>Gunneridae</taxon>
        <taxon>Pentapetalae</taxon>
        <taxon>rosids</taxon>
        <taxon>fabids</taxon>
        <taxon>Malpighiales</taxon>
        <taxon>Euphorbiaceae</taxon>
        <taxon>Crotonoideae</taxon>
        <taxon>Manihoteae</taxon>
        <taxon>Manihot</taxon>
    </lineage>
</organism>
<evidence type="ECO:0000313" key="6">
    <source>
        <dbReference type="EMBL" id="OAY55048.1"/>
    </source>
</evidence>
<dbReference type="AlphaFoldDB" id="A0A2C9W6V5"/>
<evidence type="ECO:0000256" key="2">
    <source>
        <dbReference type="ARBA" id="ARBA00022729"/>
    </source>
</evidence>
<dbReference type="GO" id="GO:0045735">
    <property type="term" value="F:nutrient reservoir activity"/>
    <property type="evidence" value="ECO:0007669"/>
    <property type="project" value="InterPro"/>
</dbReference>
<comment type="similarity">
    <text evidence="1">Belongs to the 2S seed storage albumins family.</text>
</comment>
<evidence type="ECO:0000256" key="1">
    <source>
        <dbReference type="ARBA" id="ARBA00008262"/>
    </source>
</evidence>
<evidence type="ECO:0000256" key="3">
    <source>
        <dbReference type="ARBA" id="ARBA00023157"/>
    </source>
</evidence>
<dbReference type="InterPro" id="IPR000617">
    <property type="entry name" value="Napin/2SS/CON"/>
</dbReference>
<dbReference type="PANTHER" id="PTHR35496">
    <property type="entry name" value="2S SEED STORAGE PROTEIN 1-RELATED"/>
    <property type="match status" value="1"/>
</dbReference>
<dbReference type="SUPFAM" id="SSF47699">
    <property type="entry name" value="Bifunctional inhibitor/lipid-transfer protein/seed storage 2S albumin"/>
    <property type="match status" value="1"/>
</dbReference>
<dbReference type="SMART" id="SM00499">
    <property type="entry name" value="AAI"/>
    <property type="match status" value="1"/>
</dbReference>
<dbReference type="STRING" id="3983.A0A2C9W6V5"/>